<dbReference type="GO" id="GO:0042597">
    <property type="term" value="C:periplasmic space"/>
    <property type="evidence" value="ECO:0007669"/>
    <property type="project" value="UniProtKB-ARBA"/>
</dbReference>
<accession>A0A2N0YY86</accession>
<evidence type="ECO:0000313" key="5">
    <source>
        <dbReference type="Proteomes" id="UP000233375"/>
    </source>
</evidence>
<sequence length="514" mass="57174">MKKRKLNLVIFALIFVLLTGCSSNNATTSSESSDEKVQDGGTLNIAFQSEPTTLDPQITGNSSTKDVARNIFETLVTLDEKGNPVPDLAKTIKISNDQKVYTFQLHQGVKFHNGKELTADDVVASINRWIKLSSLGKTNFTDAKMVKTGKYSVELHLKTANINTLALLADPIPAAAIYPKEIIEKAPDAGATEYIGTGPFKVKEWKQNQYIILEKFADYSSKDRKIKKDPHLDEIKISFLTDESTRISGLTTGQFDIALGISSDNAAQIESTQTNKNELSPGGFLGLFYNTQAGFFKDIHARKAVNAVINSEDILSSSYGNSDYYELTSSIVNKKYPNYYSEAGKEEYNQHDKDKAKEYLKEAGYKGEEIKILTSRDYEDQYNTAVVVQQELEDIGVKVKLEVYDWATFGEKLTDPATWDLYATSWAARSTIFQGFWTTWGAPVKEAQPYLDAIKSATSIEEAQPAIDAAQKYVWDTLPFTLIGHKKSINAVSNKVQGYGFNLGPVFYNISLTK</sequence>
<proteinExistence type="predicted"/>
<evidence type="ECO:0000256" key="1">
    <source>
        <dbReference type="ARBA" id="ARBA00022729"/>
    </source>
</evidence>
<evidence type="ECO:0000256" key="2">
    <source>
        <dbReference type="SAM" id="SignalP"/>
    </source>
</evidence>
<name>A0A2N0YY86_9BACI</name>
<dbReference type="PIRSF" id="PIRSF002741">
    <property type="entry name" value="MppA"/>
    <property type="match status" value="1"/>
</dbReference>
<dbReference type="Pfam" id="PF00496">
    <property type="entry name" value="SBP_bac_5"/>
    <property type="match status" value="1"/>
</dbReference>
<dbReference type="PANTHER" id="PTHR30290">
    <property type="entry name" value="PERIPLASMIC BINDING COMPONENT OF ABC TRANSPORTER"/>
    <property type="match status" value="1"/>
</dbReference>
<dbReference type="EMBL" id="PISE01000045">
    <property type="protein sequence ID" value="PKG22220.1"/>
    <property type="molecule type" value="Genomic_DNA"/>
</dbReference>
<protein>
    <submittedName>
        <fullName evidence="4">ABC transporter substrate-binding protein</fullName>
    </submittedName>
</protein>
<dbReference type="SUPFAM" id="SSF53850">
    <property type="entry name" value="Periplasmic binding protein-like II"/>
    <property type="match status" value="1"/>
</dbReference>
<dbReference type="RefSeq" id="WP_101178617.1">
    <property type="nucleotide sequence ID" value="NZ_PISE01000045.1"/>
</dbReference>
<evidence type="ECO:0000313" key="4">
    <source>
        <dbReference type="EMBL" id="PKG22220.1"/>
    </source>
</evidence>
<feature type="signal peptide" evidence="2">
    <location>
        <begin position="1"/>
        <end position="26"/>
    </location>
</feature>
<dbReference type="Gene3D" id="3.40.190.10">
    <property type="entry name" value="Periplasmic binding protein-like II"/>
    <property type="match status" value="1"/>
</dbReference>
<feature type="domain" description="Solute-binding protein family 5" evidence="3">
    <location>
        <begin position="83"/>
        <end position="441"/>
    </location>
</feature>
<dbReference type="InterPro" id="IPR000914">
    <property type="entry name" value="SBP_5_dom"/>
</dbReference>
<dbReference type="GO" id="GO:0015833">
    <property type="term" value="P:peptide transport"/>
    <property type="evidence" value="ECO:0007669"/>
    <property type="project" value="TreeGrafter"/>
</dbReference>
<dbReference type="GO" id="GO:1904680">
    <property type="term" value="F:peptide transmembrane transporter activity"/>
    <property type="evidence" value="ECO:0007669"/>
    <property type="project" value="TreeGrafter"/>
</dbReference>
<dbReference type="Proteomes" id="UP000233375">
    <property type="component" value="Unassembled WGS sequence"/>
</dbReference>
<dbReference type="Gene3D" id="3.10.105.10">
    <property type="entry name" value="Dipeptide-binding Protein, Domain 3"/>
    <property type="match status" value="1"/>
</dbReference>
<dbReference type="InterPro" id="IPR039424">
    <property type="entry name" value="SBP_5"/>
</dbReference>
<feature type="chain" id="PRO_5038480537" evidence="2">
    <location>
        <begin position="27"/>
        <end position="514"/>
    </location>
</feature>
<dbReference type="GO" id="GO:0043190">
    <property type="term" value="C:ATP-binding cassette (ABC) transporter complex"/>
    <property type="evidence" value="ECO:0007669"/>
    <property type="project" value="InterPro"/>
</dbReference>
<organism evidence="4 5">
    <name type="scientific">Niallia nealsonii</name>
    <dbReference type="NCBI Taxonomy" id="115979"/>
    <lineage>
        <taxon>Bacteria</taxon>
        <taxon>Bacillati</taxon>
        <taxon>Bacillota</taxon>
        <taxon>Bacilli</taxon>
        <taxon>Bacillales</taxon>
        <taxon>Bacillaceae</taxon>
        <taxon>Niallia</taxon>
    </lineage>
</organism>
<reference evidence="4 5" key="1">
    <citation type="journal article" date="2003" name="Int. J. Syst. Evol. Microbiol.">
        <title>Bacillus nealsonii sp. nov., isolated from a spacecraft-assembly facility, whose spores are gamma-radiation resistant.</title>
        <authorList>
            <person name="Venkateswaran K."/>
            <person name="Kempf M."/>
            <person name="Chen F."/>
            <person name="Satomi M."/>
            <person name="Nicholson W."/>
            <person name="Kern R."/>
        </authorList>
    </citation>
    <scope>NUCLEOTIDE SEQUENCE [LARGE SCALE GENOMIC DNA]</scope>
    <source>
        <strain evidence="4 5">FO-92</strain>
    </source>
</reference>
<evidence type="ECO:0000259" key="3">
    <source>
        <dbReference type="Pfam" id="PF00496"/>
    </source>
</evidence>
<keyword evidence="5" id="KW-1185">Reference proteome</keyword>
<dbReference type="InterPro" id="IPR030678">
    <property type="entry name" value="Peptide/Ni-bd"/>
</dbReference>
<dbReference type="PROSITE" id="PS51257">
    <property type="entry name" value="PROKAR_LIPOPROTEIN"/>
    <property type="match status" value="1"/>
</dbReference>
<gene>
    <name evidence="4" type="ORF">CWS01_18135</name>
</gene>
<keyword evidence="1 2" id="KW-0732">Signal</keyword>
<dbReference type="OrthoDB" id="9796817at2"/>
<comment type="caution">
    <text evidence="4">The sequence shown here is derived from an EMBL/GenBank/DDBJ whole genome shotgun (WGS) entry which is preliminary data.</text>
</comment>
<dbReference type="PANTHER" id="PTHR30290:SF38">
    <property type="entry name" value="D,D-DIPEPTIDE-BINDING PERIPLASMIC PROTEIN DDPA-RELATED"/>
    <property type="match status" value="1"/>
</dbReference>
<dbReference type="AlphaFoldDB" id="A0A2N0YY86"/>